<dbReference type="EC" id="2.7.11.1" evidence="1"/>
<feature type="domain" description="Protein kinase" evidence="3">
    <location>
        <begin position="26"/>
        <end position="329"/>
    </location>
</feature>
<evidence type="ECO:0000313" key="4">
    <source>
        <dbReference type="EMBL" id="CAL8131989.1"/>
    </source>
</evidence>
<dbReference type="SMART" id="SM00220">
    <property type="entry name" value="S_TKc"/>
    <property type="match status" value="1"/>
</dbReference>
<dbReference type="InterPro" id="IPR011009">
    <property type="entry name" value="Kinase-like_dom_sf"/>
</dbReference>
<organism evidence="4 5">
    <name type="scientific">Orchesella dallaii</name>
    <dbReference type="NCBI Taxonomy" id="48710"/>
    <lineage>
        <taxon>Eukaryota</taxon>
        <taxon>Metazoa</taxon>
        <taxon>Ecdysozoa</taxon>
        <taxon>Arthropoda</taxon>
        <taxon>Hexapoda</taxon>
        <taxon>Collembola</taxon>
        <taxon>Entomobryomorpha</taxon>
        <taxon>Entomobryoidea</taxon>
        <taxon>Orchesellidae</taxon>
        <taxon>Orchesellinae</taxon>
        <taxon>Orchesella</taxon>
    </lineage>
</organism>
<dbReference type="PANTHER" id="PTHR11909">
    <property type="entry name" value="CASEIN KINASE-RELATED"/>
    <property type="match status" value="1"/>
</dbReference>
<dbReference type="Proteomes" id="UP001642540">
    <property type="component" value="Unassembled WGS sequence"/>
</dbReference>
<name>A0ABP1RP98_9HEXA</name>
<sequence>MRVHQEELHRLKAVLKLEHCQRRWRRRRMKKCLQRSLLRIRKSLAETSSSSRRVRMRIRRRGRTSDRIDTEVQDDAEFVIKWDSNKNGNLEGEIKFFQTLASIEEVEQWRKAQGLEFLGMPHYVASGDHHWEEEDHFFLVIPRYGKTLSQFMNEMPDGRLAVEVAVDVALQIIDILQYLQSKGYTHNDIKPENILLGRATSEPLRIHLVDYGLIQEYKESCNRNKANWGTIELMARDAHKGAFPLRGDLESLSYNIIEWTGGKLPWAGKTRPLASKTMFMKTLNLESLYSTPIEGLDTIKSFLEYVRELGHEDIPDYTRCKSILSDGFALGIPLAPKENILVSDTHKKVKTQKRKRPLQEDGVGNLRKRQRTKNSNQENGPIKSQISNCINENQAEKQVVRLPVTTQLLWQRIREGVQKVYSMKIKAIQMHLKSLGQLKKNSDENP</sequence>
<dbReference type="InterPro" id="IPR000719">
    <property type="entry name" value="Prot_kinase_dom"/>
</dbReference>
<protein>
    <recommendedName>
        <fullName evidence="1">non-specific serine/threonine protein kinase</fullName>
        <ecNumber evidence="1">2.7.11.1</ecNumber>
    </recommendedName>
</protein>
<keyword evidence="5" id="KW-1185">Reference proteome</keyword>
<comment type="caution">
    <text evidence="4">The sequence shown here is derived from an EMBL/GenBank/DDBJ whole genome shotgun (WGS) entry which is preliminary data.</text>
</comment>
<proteinExistence type="predicted"/>
<dbReference type="Gene3D" id="1.10.510.10">
    <property type="entry name" value="Transferase(Phosphotransferase) domain 1"/>
    <property type="match status" value="1"/>
</dbReference>
<gene>
    <name evidence="4" type="ORF">ODALV1_LOCUS24421</name>
</gene>
<evidence type="ECO:0000313" key="5">
    <source>
        <dbReference type="Proteomes" id="UP001642540"/>
    </source>
</evidence>
<evidence type="ECO:0000256" key="1">
    <source>
        <dbReference type="ARBA" id="ARBA00012513"/>
    </source>
</evidence>
<dbReference type="EMBL" id="CAXLJM020000091">
    <property type="protein sequence ID" value="CAL8131989.1"/>
    <property type="molecule type" value="Genomic_DNA"/>
</dbReference>
<accession>A0ABP1RP98</accession>
<dbReference type="PROSITE" id="PS50011">
    <property type="entry name" value="PROTEIN_KINASE_DOM"/>
    <property type="match status" value="1"/>
</dbReference>
<dbReference type="InterPro" id="IPR050235">
    <property type="entry name" value="CK1_Ser-Thr_kinase"/>
</dbReference>
<evidence type="ECO:0000259" key="3">
    <source>
        <dbReference type="PROSITE" id="PS50011"/>
    </source>
</evidence>
<feature type="compositionally biased region" description="Basic residues" evidence="2">
    <location>
        <begin position="347"/>
        <end position="356"/>
    </location>
</feature>
<dbReference type="Pfam" id="PF00069">
    <property type="entry name" value="Pkinase"/>
    <property type="match status" value="1"/>
</dbReference>
<reference evidence="4 5" key="1">
    <citation type="submission" date="2024-08" db="EMBL/GenBank/DDBJ databases">
        <authorList>
            <person name="Cucini C."/>
            <person name="Frati F."/>
        </authorList>
    </citation>
    <scope>NUCLEOTIDE SEQUENCE [LARGE SCALE GENOMIC DNA]</scope>
</reference>
<feature type="compositionally biased region" description="Polar residues" evidence="2">
    <location>
        <begin position="373"/>
        <end position="384"/>
    </location>
</feature>
<feature type="region of interest" description="Disordered" evidence="2">
    <location>
        <begin position="347"/>
        <end position="384"/>
    </location>
</feature>
<dbReference type="SUPFAM" id="SSF56112">
    <property type="entry name" value="Protein kinase-like (PK-like)"/>
    <property type="match status" value="1"/>
</dbReference>
<evidence type="ECO:0000256" key="2">
    <source>
        <dbReference type="SAM" id="MobiDB-lite"/>
    </source>
</evidence>
<dbReference type="InterPro" id="IPR008271">
    <property type="entry name" value="Ser/Thr_kinase_AS"/>
</dbReference>
<dbReference type="PROSITE" id="PS00108">
    <property type="entry name" value="PROTEIN_KINASE_ST"/>
    <property type="match status" value="1"/>
</dbReference>